<dbReference type="EMBL" id="CP030850">
    <property type="protein sequence ID" value="AXE19094.1"/>
    <property type="molecule type" value="Genomic_DNA"/>
</dbReference>
<sequence length="239" mass="26480">MSYTRWNAFFTLNGNKIVKIMKTNVLLLALLLVQGVSWAQDGTKFFSLGLRAGANLSQVRGNDLSLGNNASTWQLSDKSNRVWGATGGIFMRIGRTFYVQPEIMFSQKGGQFSLYDGSATTTKSFKMSNIDFPLMFGVKIARFLRINAGPVAAFNIGNSGNLEDAFNDYTNEDTFDDAFRRASLGYQAGIGIDVGKLNFDLRYEGNLTDVVKLKLDNPQAQAQFERKLNLLQATIGFAF</sequence>
<dbReference type="KEGG" id="run:DR864_15715"/>
<protein>
    <recommendedName>
        <fullName evidence="1">Outer membrane protein beta-barrel domain-containing protein</fullName>
    </recommendedName>
</protein>
<accession>A0A344TKC3</accession>
<dbReference type="AlphaFoldDB" id="A0A344TKC3"/>
<evidence type="ECO:0000259" key="1">
    <source>
        <dbReference type="Pfam" id="PF13568"/>
    </source>
</evidence>
<dbReference type="InterPro" id="IPR025665">
    <property type="entry name" value="Beta-barrel_OMP_2"/>
</dbReference>
<feature type="domain" description="Outer membrane protein beta-barrel" evidence="1">
    <location>
        <begin position="38"/>
        <end position="210"/>
    </location>
</feature>
<organism evidence="2 3">
    <name type="scientific">Runella rosea</name>
    <dbReference type="NCBI Taxonomy" id="2259595"/>
    <lineage>
        <taxon>Bacteria</taxon>
        <taxon>Pseudomonadati</taxon>
        <taxon>Bacteroidota</taxon>
        <taxon>Cytophagia</taxon>
        <taxon>Cytophagales</taxon>
        <taxon>Spirosomataceae</taxon>
        <taxon>Runella</taxon>
    </lineage>
</organism>
<reference evidence="2 3" key="1">
    <citation type="submission" date="2018-07" db="EMBL/GenBank/DDBJ databases">
        <title>Genome sequencing of Runella.</title>
        <authorList>
            <person name="Baek M.-G."/>
            <person name="Yi H."/>
        </authorList>
    </citation>
    <scope>NUCLEOTIDE SEQUENCE [LARGE SCALE GENOMIC DNA]</scope>
    <source>
        <strain evidence="2 3">HYN0085</strain>
    </source>
</reference>
<gene>
    <name evidence="2" type="ORF">DR864_15715</name>
</gene>
<dbReference type="Proteomes" id="UP000251993">
    <property type="component" value="Chromosome"/>
</dbReference>
<evidence type="ECO:0000313" key="3">
    <source>
        <dbReference type="Proteomes" id="UP000251993"/>
    </source>
</evidence>
<evidence type="ECO:0000313" key="2">
    <source>
        <dbReference type="EMBL" id="AXE19094.1"/>
    </source>
</evidence>
<dbReference type="Pfam" id="PF13568">
    <property type="entry name" value="OMP_b-brl_2"/>
    <property type="match status" value="1"/>
</dbReference>
<name>A0A344TKC3_9BACT</name>
<keyword evidence="3" id="KW-1185">Reference proteome</keyword>
<proteinExistence type="predicted"/>
<dbReference type="OrthoDB" id="1001536at2"/>